<evidence type="ECO:0000256" key="9">
    <source>
        <dbReference type="ARBA" id="ARBA00023136"/>
    </source>
</evidence>
<dbReference type="EC" id="2.7.1.108" evidence="3"/>
<comment type="similarity">
    <text evidence="2">Belongs to the polyprenol kinase family.</text>
</comment>
<evidence type="ECO:0000256" key="7">
    <source>
        <dbReference type="ARBA" id="ARBA00022824"/>
    </source>
</evidence>
<keyword evidence="4" id="KW-0808">Transferase</keyword>
<keyword evidence="6" id="KW-0418">Kinase</keyword>
<sequence length="547" mass="61252">MAPRKQPTKRVTRSQSAQAPSPVAAESESLQVQLPTKPSKQLENPLQVVGATQYVYELIEAESNVSNWVQWFVLLFVGNVVFLLFKENEDPSKFDPQHLYDAMFALLCVFCQIAVVFHHQWKKYKISGNNAPQLPEFNLLYATFIPLAVSLLQAPKYLILLGGCVTLVSDLQIVVQIGVAVLLEVQLVSSHDSYHPTFPIMALTPVWHLCVQYLLQYVAPKSFTKSDRNIIATLSVVLLVFIDNTSPVYLQILQKLMVSFASATGLCYPIYIVYQKTERNWAVLALLQIVFYILGFHLSTYFLTPVLSTDPFSWLDQFIQATETRWTIFRAWLGAVFVVLPAVFAVKSYFPLDVRRKVWHFALFGALAYPLVLDSELVSLALVGLFGLLLLVELQRALRLPPIGAYLDTLFVDFLDDKDRKGEVLSSYIYLVLGAALPIWFDSKSQEAVAGIITVGLGDSIASLVGKRLGANRWPGTNKTVEGSVAFVLATLASLSAFRYFGQNEFSYSNILCTSMLAAIVEGCTTMNDNLLVPVFTYLCLYLFKHF</sequence>
<evidence type="ECO:0000256" key="6">
    <source>
        <dbReference type="ARBA" id="ARBA00022777"/>
    </source>
</evidence>
<evidence type="ECO:0000256" key="10">
    <source>
        <dbReference type="SAM" id="MobiDB-lite"/>
    </source>
</evidence>
<evidence type="ECO:0000256" key="11">
    <source>
        <dbReference type="SAM" id="Phobius"/>
    </source>
</evidence>
<reference evidence="12" key="1">
    <citation type="journal article" date="2021" name="Open Biol.">
        <title>Shared evolutionary footprints suggest mitochondrial oxidative damage underlies multiple complex I losses in fungi.</title>
        <authorList>
            <person name="Schikora-Tamarit M.A."/>
            <person name="Marcet-Houben M."/>
            <person name="Nosek J."/>
            <person name="Gabaldon T."/>
        </authorList>
    </citation>
    <scope>NUCLEOTIDE SEQUENCE</scope>
    <source>
        <strain evidence="12">CBS6075</strain>
    </source>
</reference>
<feature type="transmembrane region" description="Helical" evidence="11">
    <location>
        <begin position="281"/>
        <end position="307"/>
    </location>
</feature>
<keyword evidence="13" id="KW-1185">Reference proteome</keyword>
<protein>
    <recommendedName>
        <fullName evidence="3">dolichol kinase</fullName>
        <ecNumber evidence="3">2.7.1.108</ecNumber>
    </recommendedName>
</protein>
<keyword evidence="7" id="KW-0256">Endoplasmic reticulum</keyword>
<dbReference type="AlphaFoldDB" id="A0A9P8NW65"/>
<dbReference type="OrthoDB" id="377083at2759"/>
<reference evidence="12" key="2">
    <citation type="submission" date="2021-01" db="EMBL/GenBank/DDBJ databases">
        <authorList>
            <person name="Schikora-Tamarit M.A."/>
        </authorList>
    </citation>
    <scope>NUCLEOTIDE SEQUENCE</scope>
    <source>
        <strain evidence="12">CBS6075</strain>
    </source>
</reference>
<keyword evidence="8 11" id="KW-1133">Transmembrane helix</keyword>
<feature type="transmembrane region" description="Helical" evidence="11">
    <location>
        <begin position="327"/>
        <end position="346"/>
    </location>
</feature>
<dbReference type="InterPro" id="IPR032974">
    <property type="entry name" value="Polypren_kinase"/>
</dbReference>
<organism evidence="12 13">
    <name type="scientific">Ogataea philodendri</name>
    <dbReference type="NCBI Taxonomy" id="1378263"/>
    <lineage>
        <taxon>Eukaryota</taxon>
        <taxon>Fungi</taxon>
        <taxon>Dikarya</taxon>
        <taxon>Ascomycota</taxon>
        <taxon>Saccharomycotina</taxon>
        <taxon>Pichiomycetes</taxon>
        <taxon>Pichiales</taxon>
        <taxon>Pichiaceae</taxon>
        <taxon>Ogataea</taxon>
    </lineage>
</organism>
<feature type="transmembrane region" description="Helical" evidence="11">
    <location>
        <begin position="98"/>
        <end position="117"/>
    </location>
</feature>
<dbReference type="EMBL" id="JAEUBE010000504">
    <property type="protein sequence ID" value="KAH3660326.1"/>
    <property type="molecule type" value="Genomic_DNA"/>
</dbReference>
<comment type="caution">
    <text evidence="12">The sequence shown here is derived from an EMBL/GenBank/DDBJ whole genome shotgun (WGS) entry which is preliminary data.</text>
</comment>
<feature type="compositionally biased region" description="Basic residues" evidence="10">
    <location>
        <begin position="1"/>
        <end position="12"/>
    </location>
</feature>
<dbReference type="GO" id="GO:0043048">
    <property type="term" value="P:dolichyl monophosphate biosynthetic process"/>
    <property type="evidence" value="ECO:0007669"/>
    <property type="project" value="TreeGrafter"/>
</dbReference>
<evidence type="ECO:0000313" key="12">
    <source>
        <dbReference type="EMBL" id="KAH3660326.1"/>
    </source>
</evidence>
<dbReference type="Proteomes" id="UP000769157">
    <property type="component" value="Unassembled WGS sequence"/>
</dbReference>
<evidence type="ECO:0000313" key="13">
    <source>
        <dbReference type="Proteomes" id="UP000769157"/>
    </source>
</evidence>
<dbReference type="PANTHER" id="PTHR13205:SF15">
    <property type="entry name" value="DOLICHOL KINASE"/>
    <property type="match status" value="1"/>
</dbReference>
<name>A0A9P8NW65_9ASCO</name>
<evidence type="ECO:0000256" key="4">
    <source>
        <dbReference type="ARBA" id="ARBA00022679"/>
    </source>
</evidence>
<dbReference type="PANTHER" id="PTHR13205">
    <property type="entry name" value="TRANSMEMBRANE PROTEIN 15-RELATED"/>
    <property type="match status" value="1"/>
</dbReference>
<evidence type="ECO:0000256" key="5">
    <source>
        <dbReference type="ARBA" id="ARBA00022692"/>
    </source>
</evidence>
<feature type="transmembrane region" description="Helical" evidence="11">
    <location>
        <begin position="68"/>
        <end position="86"/>
    </location>
</feature>
<dbReference type="RefSeq" id="XP_046058029.1">
    <property type="nucleotide sequence ID" value="XM_046208250.1"/>
</dbReference>
<comment type="subcellular location">
    <subcellularLocation>
        <location evidence="1">Endoplasmic reticulum membrane</location>
        <topology evidence="1">Multi-pass membrane protein</topology>
    </subcellularLocation>
</comment>
<evidence type="ECO:0000256" key="8">
    <source>
        <dbReference type="ARBA" id="ARBA00022989"/>
    </source>
</evidence>
<evidence type="ECO:0000256" key="2">
    <source>
        <dbReference type="ARBA" id="ARBA00010794"/>
    </source>
</evidence>
<feature type="transmembrane region" description="Helical" evidence="11">
    <location>
        <begin position="358"/>
        <end position="391"/>
    </location>
</feature>
<proteinExistence type="inferred from homology"/>
<evidence type="ECO:0000256" key="1">
    <source>
        <dbReference type="ARBA" id="ARBA00004477"/>
    </source>
</evidence>
<feature type="compositionally biased region" description="Low complexity" evidence="10">
    <location>
        <begin position="14"/>
        <end position="29"/>
    </location>
</feature>
<feature type="transmembrane region" description="Helical" evidence="11">
    <location>
        <begin position="230"/>
        <end position="250"/>
    </location>
</feature>
<gene>
    <name evidence="12" type="ORF">OGAPHI_006912</name>
</gene>
<keyword evidence="9 11" id="KW-0472">Membrane</keyword>
<dbReference type="GO" id="GO:0004168">
    <property type="term" value="F:dolichol kinase activity"/>
    <property type="evidence" value="ECO:0007669"/>
    <property type="project" value="UniProtKB-EC"/>
</dbReference>
<feature type="transmembrane region" description="Helical" evidence="11">
    <location>
        <begin position="424"/>
        <end position="441"/>
    </location>
</feature>
<dbReference type="GO" id="GO:0005789">
    <property type="term" value="C:endoplasmic reticulum membrane"/>
    <property type="evidence" value="ECO:0007669"/>
    <property type="project" value="UniProtKB-SubCell"/>
</dbReference>
<accession>A0A9P8NW65</accession>
<feature type="transmembrane region" description="Helical" evidence="11">
    <location>
        <begin position="256"/>
        <end position="274"/>
    </location>
</feature>
<feature type="region of interest" description="Disordered" evidence="10">
    <location>
        <begin position="1"/>
        <end position="29"/>
    </location>
</feature>
<feature type="transmembrane region" description="Helical" evidence="11">
    <location>
        <begin position="159"/>
        <end position="183"/>
    </location>
</feature>
<evidence type="ECO:0000256" key="3">
    <source>
        <dbReference type="ARBA" id="ARBA00012132"/>
    </source>
</evidence>
<feature type="transmembrane region" description="Helical" evidence="11">
    <location>
        <begin position="485"/>
        <end position="502"/>
    </location>
</feature>
<dbReference type="GeneID" id="70238876"/>
<feature type="transmembrane region" description="Helical" evidence="11">
    <location>
        <begin position="448"/>
        <end position="465"/>
    </location>
</feature>
<feature type="transmembrane region" description="Helical" evidence="11">
    <location>
        <begin position="198"/>
        <end position="218"/>
    </location>
</feature>
<keyword evidence="5 11" id="KW-0812">Transmembrane</keyword>